<reference evidence="2" key="1">
    <citation type="submission" date="2023-06" db="EMBL/GenBank/DDBJ databases">
        <title>Draft genome sequence of Nocardioides sp. SOB77.</title>
        <authorList>
            <person name="Zhang G."/>
        </authorList>
    </citation>
    <scope>NUCLEOTIDE SEQUENCE</scope>
    <source>
        <strain evidence="2">SOB77</strain>
    </source>
</reference>
<feature type="region of interest" description="Disordered" evidence="1">
    <location>
        <begin position="68"/>
        <end position="104"/>
    </location>
</feature>
<organism evidence="2 3">
    <name type="scientific">Nocardioides oceani</name>
    <dbReference type="NCBI Taxonomy" id="3058369"/>
    <lineage>
        <taxon>Bacteria</taxon>
        <taxon>Bacillati</taxon>
        <taxon>Actinomycetota</taxon>
        <taxon>Actinomycetes</taxon>
        <taxon>Propionibacteriales</taxon>
        <taxon>Nocardioidaceae</taxon>
        <taxon>Nocardioides</taxon>
    </lineage>
</organism>
<accession>A0ABT8FLR9</accession>
<keyword evidence="3" id="KW-1185">Reference proteome</keyword>
<gene>
    <name evidence="2" type="ORF">QWY28_21860</name>
</gene>
<name>A0ABT8FLR9_9ACTN</name>
<dbReference type="Proteomes" id="UP001168620">
    <property type="component" value="Unassembled WGS sequence"/>
</dbReference>
<feature type="compositionally biased region" description="Basic and acidic residues" evidence="1">
    <location>
        <begin position="94"/>
        <end position="104"/>
    </location>
</feature>
<dbReference type="EMBL" id="JAUHJQ010000017">
    <property type="protein sequence ID" value="MDN4175623.1"/>
    <property type="molecule type" value="Genomic_DNA"/>
</dbReference>
<protein>
    <submittedName>
        <fullName evidence="2">Uncharacterized protein</fullName>
    </submittedName>
</protein>
<proteinExistence type="predicted"/>
<evidence type="ECO:0000256" key="1">
    <source>
        <dbReference type="SAM" id="MobiDB-lite"/>
    </source>
</evidence>
<dbReference type="RefSeq" id="WP_300955002.1">
    <property type="nucleotide sequence ID" value="NZ_JAUHJQ010000017.1"/>
</dbReference>
<sequence>MVNSLPALIVECLGLPSYAPKVLKRAAASLIVGVALLQPDSLATAVQLRSERYAEHLEKVLVSVVLDTRDTRDTTTQDEATFHQPEKRRHPRHGTVERARPDKR</sequence>
<feature type="compositionally biased region" description="Basic and acidic residues" evidence="1">
    <location>
        <begin position="68"/>
        <end position="85"/>
    </location>
</feature>
<evidence type="ECO:0000313" key="3">
    <source>
        <dbReference type="Proteomes" id="UP001168620"/>
    </source>
</evidence>
<evidence type="ECO:0000313" key="2">
    <source>
        <dbReference type="EMBL" id="MDN4175623.1"/>
    </source>
</evidence>
<comment type="caution">
    <text evidence="2">The sequence shown here is derived from an EMBL/GenBank/DDBJ whole genome shotgun (WGS) entry which is preliminary data.</text>
</comment>